<dbReference type="Proteomes" id="UP000023152">
    <property type="component" value="Unassembled WGS sequence"/>
</dbReference>
<reference evidence="1 2" key="1">
    <citation type="journal article" date="2013" name="Curr. Biol.">
        <title>The Genome of the Foraminiferan Reticulomyxa filosa.</title>
        <authorList>
            <person name="Glockner G."/>
            <person name="Hulsmann N."/>
            <person name="Schleicher M."/>
            <person name="Noegel A.A."/>
            <person name="Eichinger L."/>
            <person name="Gallinger C."/>
            <person name="Pawlowski J."/>
            <person name="Sierra R."/>
            <person name="Euteneuer U."/>
            <person name="Pillet L."/>
            <person name="Moustafa A."/>
            <person name="Platzer M."/>
            <person name="Groth M."/>
            <person name="Szafranski K."/>
            <person name="Schliwa M."/>
        </authorList>
    </citation>
    <scope>NUCLEOTIDE SEQUENCE [LARGE SCALE GENOMIC DNA]</scope>
</reference>
<protein>
    <submittedName>
        <fullName evidence="1">Uncharacterized protein</fullName>
    </submittedName>
</protein>
<organism evidence="1 2">
    <name type="scientific">Reticulomyxa filosa</name>
    <dbReference type="NCBI Taxonomy" id="46433"/>
    <lineage>
        <taxon>Eukaryota</taxon>
        <taxon>Sar</taxon>
        <taxon>Rhizaria</taxon>
        <taxon>Retaria</taxon>
        <taxon>Foraminifera</taxon>
        <taxon>Monothalamids</taxon>
        <taxon>Reticulomyxidae</taxon>
        <taxon>Reticulomyxa</taxon>
    </lineage>
</organism>
<dbReference type="AlphaFoldDB" id="X6MTM3"/>
<accession>X6MTM3</accession>
<proteinExistence type="predicted"/>
<evidence type="ECO:0000313" key="2">
    <source>
        <dbReference type="Proteomes" id="UP000023152"/>
    </source>
</evidence>
<comment type="caution">
    <text evidence="1">The sequence shown here is derived from an EMBL/GenBank/DDBJ whole genome shotgun (WGS) entry which is preliminary data.</text>
</comment>
<keyword evidence="2" id="KW-1185">Reference proteome</keyword>
<sequence length="871" mass="101267">MKAVDSKKTPSLYYRDFTITKNVSSSVRVGMYTGKIREIANYSFSHDRSACLIQKKKGFFDFSQQNCNDTQRGHSIFFHLLSSISASANDFEFVSSAYNDLEKENVQETRIEAWCNLEIINWKSATANMKSVYRFTFLRKLLKADCSCNLSPATLLNAVYITAIHCNNEPPKDVKNMLWQQYCILRNQLLGPVEELALVPCLNYYSALGYILSDAPACLAKINFENIDNGSMAEAGISILKVDLLVRTTKNKNQIPVEKYLIDLMVIRENENLSKQILDFLLELECPKTEVWRNVFSHESFGKVILNLFQSDLEKWHSFLQKLEEKKILNENTQLFFNLFNSRDYIDMIAWEDQCQNFFENIVLKEKKIWTEGSKILQTIETFMNAESVTYEIMPMLLNILWTHVSMENNEIKSTMERLTTKTLLALRSNVKYHSLWLRLFHDDIKNGDETKNVYLWKKLLQESLREWLQHDSLDSKPGSLLSPSSSSSSLHFHRKVIQLLSYPYFYELPRTCLEFFIGEVKLQQKKMTIDGDFWSKEDIECVQQCLVQPSVGWALWNHVFAIMINVPILTWEVETKSLISNDIKDDTTSLSSNSRNIGQIIRSDNTHMQEEFLEEKRASQNAHVLETSLAYCFKCILWMDIISENIANVKAFQLFVNFVNDTLSHLFELVKDDTITLATCKFVCTNGNEDKVANLVKLSKPEMELGKQEMKFKELLDKYKQFDTIVNLFERVMSRYFLVEDISKDLVLCCTFSETRRFASFQNMFHNAFDLLKTLEQPMNILDVLIESNVFHKIWNQIKKSCQGDLKVIMEQCVVQAKEKWKALATAVHKKTLSLEHLMWFIDTELITEIDLLFADVDKHGIDTAKRDEI</sequence>
<evidence type="ECO:0000313" key="1">
    <source>
        <dbReference type="EMBL" id="ETO16450.1"/>
    </source>
</evidence>
<feature type="non-terminal residue" evidence="1">
    <location>
        <position position="871"/>
    </location>
</feature>
<name>X6MTM3_RETFI</name>
<gene>
    <name evidence="1" type="ORF">RFI_20886</name>
</gene>
<dbReference type="EMBL" id="ASPP01018235">
    <property type="protein sequence ID" value="ETO16450.1"/>
    <property type="molecule type" value="Genomic_DNA"/>
</dbReference>